<organism evidence="5 6">
    <name type="scientific">Corynebacterium appendicis CIP 107643</name>
    <dbReference type="NCBI Taxonomy" id="1161099"/>
    <lineage>
        <taxon>Bacteria</taxon>
        <taxon>Bacillati</taxon>
        <taxon>Actinomycetota</taxon>
        <taxon>Actinomycetes</taxon>
        <taxon>Mycobacteriales</taxon>
        <taxon>Corynebacteriaceae</taxon>
        <taxon>Corynebacterium</taxon>
    </lineage>
</organism>
<keyword evidence="2" id="KW-0333">Golgi apparatus</keyword>
<dbReference type="Gene3D" id="1.10.3630.10">
    <property type="entry name" value="yeast vps74-n-term truncation variant domain like"/>
    <property type="match status" value="1"/>
</dbReference>
<gene>
    <name evidence="5" type="ORF">SAMN05444817_104172</name>
</gene>
<keyword evidence="3" id="KW-0446">Lipid-binding</keyword>
<dbReference type="InterPro" id="IPR008628">
    <property type="entry name" value="GPP34-like"/>
</dbReference>
<evidence type="ECO:0000256" key="4">
    <source>
        <dbReference type="ARBA" id="ARBA00023136"/>
    </source>
</evidence>
<evidence type="ECO:0000256" key="3">
    <source>
        <dbReference type="ARBA" id="ARBA00023121"/>
    </source>
</evidence>
<comment type="subcellular location">
    <subcellularLocation>
        <location evidence="1">Golgi apparatus membrane</location>
        <topology evidence="1">Peripheral membrane protein</topology>
        <orientation evidence="1">Cytoplasmic side</orientation>
    </subcellularLocation>
</comment>
<name>A0A1N7J8J4_9CORY</name>
<dbReference type="RefSeq" id="WP_076599060.1">
    <property type="nucleotide sequence ID" value="NZ_CP046976.1"/>
</dbReference>
<proteinExistence type="predicted"/>
<dbReference type="GO" id="GO:0012505">
    <property type="term" value="C:endomembrane system"/>
    <property type="evidence" value="ECO:0007669"/>
    <property type="project" value="UniProtKB-ARBA"/>
</dbReference>
<reference evidence="6" key="1">
    <citation type="submission" date="2017-01" db="EMBL/GenBank/DDBJ databases">
        <authorList>
            <person name="Varghese N."/>
            <person name="Submissions S."/>
        </authorList>
    </citation>
    <scope>NUCLEOTIDE SEQUENCE [LARGE SCALE GENOMIC DNA]</scope>
    <source>
        <strain evidence="6">DSM 44531</strain>
    </source>
</reference>
<protein>
    <submittedName>
        <fullName evidence="5">ABC-type enterochelin transport system, ATPase component</fullName>
    </submittedName>
</protein>
<keyword evidence="4" id="KW-0472">Membrane</keyword>
<dbReference type="STRING" id="1161099.SAMN05444817_104172"/>
<dbReference type="Pfam" id="PF05719">
    <property type="entry name" value="GPP34"/>
    <property type="match status" value="1"/>
</dbReference>
<evidence type="ECO:0000256" key="1">
    <source>
        <dbReference type="ARBA" id="ARBA00004255"/>
    </source>
</evidence>
<evidence type="ECO:0000256" key="2">
    <source>
        <dbReference type="ARBA" id="ARBA00023034"/>
    </source>
</evidence>
<sequence length="225" mass="24607">MLVSEALFLLLSNKSDRFEIGVSHQRVALNGALLCDLVATGLATIEDGKSPTAVAAAGASKRAAAHPALAHGVSRLEAKDGQTVYSALNSRKFADKEALAQRLIEEGVLDQERASFLGLTWHRFPEKDETIEAAMRDRYRDIFHGTAEPRPEEAMVILLLKNTGELRRVFLDEIQGVPFNDVRVRVRDIDRAVLEGATFDHAREINVVLHAVARAAAVEEEAASS</sequence>
<evidence type="ECO:0000313" key="5">
    <source>
        <dbReference type="EMBL" id="SIS45571.1"/>
    </source>
</evidence>
<accession>A0A1N7J8J4</accession>
<dbReference type="InterPro" id="IPR038261">
    <property type="entry name" value="GPP34-like_sf"/>
</dbReference>
<dbReference type="GO" id="GO:0070273">
    <property type="term" value="F:phosphatidylinositol-4-phosphate binding"/>
    <property type="evidence" value="ECO:0007669"/>
    <property type="project" value="InterPro"/>
</dbReference>
<dbReference type="GO" id="GO:0005737">
    <property type="term" value="C:cytoplasm"/>
    <property type="evidence" value="ECO:0007669"/>
    <property type="project" value="UniProtKB-ARBA"/>
</dbReference>
<dbReference type="EMBL" id="FTOF01000004">
    <property type="protein sequence ID" value="SIS45571.1"/>
    <property type="molecule type" value="Genomic_DNA"/>
</dbReference>
<dbReference type="AlphaFoldDB" id="A0A1N7J8J4"/>
<evidence type="ECO:0000313" key="6">
    <source>
        <dbReference type="Proteomes" id="UP000186292"/>
    </source>
</evidence>
<dbReference type="Proteomes" id="UP000186292">
    <property type="component" value="Unassembled WGS sequence"/>
</dbReference>
<keyword evidence="6" id="KW-1185">Reference proteome</keyword>
<dbReference type="OrthoDB" id="4962633at2"/>